<reference evidence="1 2" key="1">
    <citation type="journal article" date="2021" name="Elife">
        <title>Chloroplast acquisition without the gene transfer in kleptoplastic sea slugs, Plakobranchus ocellatus.</title>
        <authorList>
            <person name="Maeda T."/>
            <person name="Takahashi S."/>
            <person name="Yoshida T."/>
            <person name="Shimamura S."/>
            <person name="Takaki Y."/>
            <person name="Nagai Y."/>
            <person name="Toyoda A."/>
            <person name="Suzuki Y."/>
            <person name="Arimoto A."/>
            <person name="Ishii H."/>
            <person name="Satoh N."/>
            <person name="Nishiyama T."/>
            <person name="Hasebe M."/>
            <person name="Maruyama T."/>
            <person name="Minagawa J."/>
            <person name="Obokata J."/>
            <person name="Shigenobu S."/>
        </authorList>
    </citation>
    <scope>NUCLEOTIDE SEQUENCE [LARGE SCALE GENOMIC DNA]</scope>
</reference>
<sequence length="123" mass="13431">MGVILRTVERSASPADLGGGCYMPPLKAVIDDTMIDKLGEDVCFKVASQNIPRISLDPVNTLGRLHDSSLKDTNRGSEALEQASVGLQAIDKCGLRGKFKVCCLQFMLIPKFLWPLLVNEINL</sequence>
<dbReference type="Proteomes" id="UP000735302">
    <property type="component" value="Unassembled WGS sequence"/>
</dbReference>
<keyword evidence="1" id="KW-0695">RNA-directed DNA polymerase</keyword>
<keyword evidence="1" id="KW-0808">Transferase</keyword>
<gene>
    <name evidence="1" type="ORF">PoB_000626500</name>
</gene>
<accession>A0AAV3Y9I4</accession>
<comment type="caution">
    <text evidence="1">The sequence shown here is derived from an EMBL/GenBank/DDBJ whole genome shotgun (WGS) entry which is preliminary data.</text>
</comment>
<name>A0AAV3Y9I4_9GAST</name>
<proteinExistence type="predicted"/>
<dbReference type="EMBL" id="BLXT01000740">
    <property type="protein sequence ID" value="GFN79759.1"/>
    <property type="molecule type" value="Genomic_DNA"/>
</dbReference>
<dbReference type="AlphaFoldDB" id="A0AAV3Y9I4"/>
<keyword evidence="1" id="KW-0548">Nucleotidyltransferase</keyword>
<evidence type="ECO:0000313" key="1">
    <source>
        <dbReference type="EMBL" id="GFN79759.1"/>
    </source>
</evidence>
<evidence type="ECO:0000313" key="2">
    <source>
        <dbReference type="Proteomes" id="UP000735302"/>
    </source>
</evidence>
<keyword evidence="2" id="KW-1185">Reference proteome</keyword>
<protein>
    <submittedName>
        <fullName evidence="1">Reverse transcriptase</fullName>
    </submittedName>
</protein>
<dbReference type="GO" id="GO:0003964">
    <property type="term" value="F:RNA-directed DNA polymerase activity"/>
    <property type="evidence" value="ECO:0007669"/>
    <property type="project" value="UniProtKB-KW"/>
</dbReference>
<organism evidence="1 2">
    <name type="scientific">Plakobranchus ocellatus</name>
    <dbReference type="NCBI Taxonomy" id="259542"/>
    <lineage>
        <taxon>Eukaryota</taxon>
        <taxon>Metazoa</taxon>
        <taxon>Spiralia</taxon>
        <taxon>Lophotrochozoa</taxon>
        <taxon>Mollusca</taxon>
        <taxon>Gastropoda</taxon>
        <taxon>Heterobranchia</taxon>
        <taxon>Euthyneura</taxon>
        <taxon>Panpulmonata</taxon>
        <taxon>Sacoglossa</taxon>
        <taxon>Placobranchoidea</taxon>
        <taxon>Plakobranchidae</taxon>
        <taxon>Plakobranchus</taxon>
    </lineage>
</organism>